<comment type="caution">
    <text evidence="1">The sequence shown here is derived from an EMBL/GenBank/DDBJ whole genome shotgun (WGS) entry which is preliminary data.</text>
</comment>
<keyword evidence="6" id="KW-1185">Reference proteome</keyword>
<protein>
    <submittedName>
        <fullName evidence="1">Uncharacterized protein</fullName>
    </submittedName>
</protein>
<dbReference type="EMBL" id="BLRX01000079">
    <property type="protein sequence ID" value="GFP25377.1"/>
    <property type="molecule type" value="Genomic_DNA"/>
</dbReference>
<evidence type="ECO:0000313" key="4">
    <source>
        <dbReference type="Proteomes" id="UP000543224"/>
    </source>
</evidence>
<evidence type="ECO:0000313" key="6">
    <source>
        <dbReference type="Proteomes" id="UP000591948"/>
    </source>
</evidence>
<organism evidence="1 4">
    <name type="scientific">Candidatus Hakubella thermalkaliphila</name>
    <dbReference type="NCBI Taxonomy" id="2754717"/>
    <lineage>
        <taxon>Bacteria</taxon>
        <taxon>Bacillati</taxon>
        <taxon>Actinomycetota</taxon>
        <taxon>Actinomycetota incertae sedis</taxon>
        <taxon>Candidatus Hakubellales</taxon>
        <taxon>Candidatus Hakubellaceae</taxon>
        <taxon>Candidatus Hakubella</taxon>
    </lineage>
</organism>
<evidence type="ECO:0000313" key="1">
    <source>
        <dbReference type="EMBL" id="GFP25377.1"/>
    </source>
</evidence>
<dbReference type="Proteomes" id="UP000591948">
    <property type="component" value="Unassembled WGS sequence"/>
</dbReference>
<dbReference type="EMBL" id="BLSB01000084">
    <property type="protein sequence ID" value="GFP35344.1"/>
    <property type="molecule type" value="Genomic_DNA"/>
</dbReference>
<proteinExistence type="predicted"/>
<dbReference type="AlphaFoldDB" id="A0A6V8NYT9"/>
<dbReference type="EMBL" id="BLRY01000112">
    <property type="protein sequence ID" value="GFP28091.1"/>
    <property type="molecule type" value="Genomic_DNA"/>
</dbReference>
<evidence type="ECO:0000313" key="2">
    <source>
        <dbReference type="EMBL" id="GFP28091.1"/>
    </source>
</evidence>
<reference evidence="4 5" key="1">
    <citation type="journal article" date="2020" name="Front. Microbiol.">
        <title>Single-cell genomics of novel Actinobacteria with the Wood-Ljungdahl pathway discovered in a serpentinizing system.</title>
        <authorList>
            <person name="Merino N."/>
            <person name="Kawai M."/>
            <person name="Boyd E.S."/>
            <person name="Colman D.R."/>
            <person name="McGlynn S.E."/>
            <person name="Nealson K.H."/>
            <person name="Kurokawa K."/>
            <person name="Hongoh Y."/>
        </authorList>
    </citation>
    <scope>NUCLEOTIDE SEQUENCE [LARGE SCALE GENOMIC DNA]</scope>
    <source>
        <strain evidence="1 4">S25</strain>
        <strain evidence="2 6">S33</strain>
        <strain evidence="3 5">S43</strain>
    </source>
</reference>
<accession>A0A6V8NYT9</accession>
<evidence type="ECO:0000313" key="5">
    <source>
        <dbReference type="Proteomes" id="UP000576480"/>
    </source>
</evidence>
<evidence type="ECO:0000313" key="3">
    <source>
        <dbReference type="EMBL" id="GFP35344.1"/>
    </source>
</evidence>
<sequence length="59" mass="6672">MVTKEVIHFTHGERSQAGERLDQTLLGKNSSKIVAKPPKNNEEILSFSDNIPSDQVFCW</sequence>
<dbReference type="RefSeq" id="WP_176229956.1">
    <property type="nucleotide sequence ID" value="NZ_BLRY01000112.1"/>
</dbReference>
<dbReference type="Proteomes" id="UP000543224">
    <property type="component" value="Unassembled WGS sequence"/>
</dbReference>
<name>A0A6V8NYT9_9ACTN</name>
<gene>
    <name evidence="1" type="ORF">HKBW3S25_00849</name>
    <name evidence="2" type="ORF">HKBW3S33_01508</name>
    <name evidence="3" type="ORF">HKBW3S43_01136</name>
</gene>
<dbReference type="Proteomes" id="UP000576480">
    <property type="component" value="Unassembled WGS sequence"/>
</dbReference>